<feature type="region of interest" description="Disordered" evidence="1">
    <location>
        <begin position="167"/>
        <end position="194"/>
    </location>
</feature>
<evidence type="ECO:0000313" key="3">
    <source>
        <dbReference type="Proteomes" id="UP001189429"/>
    </source>
</evidence>
<feature type="region of interest" description="Disordered" evidence="1">
    <location>
        <begin position="113"/>
        <end position="151"/>
    </location>
</feature>
<name>A0ABN9UC21_9DINO</name>
<evidence type="ECO:0000256" key="1">
    <source>
        <dbReference type="SAM" id="MobiDB-lite"/>
    </source>
</evidence>
<accession>A0ABN9UC21</accession>
<proteinExistence type="predicted"/>
<dbReference type="Proteomes" id="UP001189429">
    <property type="component" value="Unassembled WGS sequence"/>
</dbReference>
<feature type="compositionally biased region" description="Gly residues" evidence="1">
    <location>
        <begin position="20"/>
        <end position="33"/>
    </location>
</feature>
<sequence length="225" mass="23846">MGGAGQPPPAGGALDVTPAGEGGCGHDWGGGGARRCARAPSARRTSKDMGIRARRSARIPRIGPPVPPWRRLGRPPLARAPCARGARRRPEEPARTLEFACLCQCLFPRSAPSEAAGGPPGVGGGRQARARDCDAGRRTAAPAPEPSEAARAQPFCRRSLCPRGLRRRRSRGRRLSASGAFAREDSAAAPPRSMQSSTRDVFCLFLADSVLSCRLRGPRMARPTR</sequence>
<keyword evidence="3" id="KW-1185">Reference proteome</keyword>
<comment type="caution">
    <text evidence="2">The sequence shown here is derived from an EMBL/GenBank/DDBJ whole genome shotgun (WGS) entry which is preliminary data.</text>
</comment>
<organism evidence="2 3">
    <name type="scientific">Prorocentrum cordatum</name>
    <dbReference type="NCBI Taxonomy" id="2364126"/>
    <lineage>
        <taxon>Eukaryota</taxon>
        <taxon>Sar</taxon>
        <taxon>Alveolata</taxon>
        <taxon>Dinophyceae</taxon>
        <taxon>Prorocentrales</taxon>
        <taxon>Prorocentraceae</taxon>
        <taxon>Prorocentrum</taxon>
    </lineage>
</organism>
<feature type="compositionally biased region" description="Low complexity" evidence="1">
    <location>
        <begin position="138"/>
        <end position="151"/>
    </location>
</feature>
<dbReference type="EMBL" id="CAUYUJ010015682">
    <property type="protein sequence ID" value="CAK0856933.1"/>
    <property type="molecule type" value="Genomic_DNA"/>
</dbReference>
<protein>
    <submittedName>
        <fullName evidence="2">Uncharacterized protein</fullName>
    </submittedName>
</protein>
<feature type="compositionally biased region" description="Pro residues" evidence="1">
    <location>
        <begin position="1"/>
        <end position="10"/>
    </location>
</feature>
<feature type="region of interest" description="Disordered" evidence="1">
    <location>
        <begin position="1"/>
        <end position="72"/>
    </location>
</feature>
<gene>
    <name evidence="2" type="ORF">PCOR1329_LOCUS47183</name>
</gene>
<reference evidence="2" key="1">
    <citation type="submission" date="2023-10" db="EMBL/GenBank/DDBJ databases">
        <authorList>
            <person name="Chen Y."/>
            <person name="Shah S."/>
            <person name="Dougan E. K."/>
            <person name="Thang M."/>
            <person name="Chan C."/>
        </authorList>
    </citation>
    <scope>NUCLEOTIDE SEQUENCE [LARGE SCALE GENOMIC DNA]</scope>
</reference>
<evidence type="ECO:0000313" key="2">
    <source>
        <dbReference type="EMBL" id="CAK0856933.1"/>
    </source>
</evidence>